<reference evidence="3 5" key="2">
    <citation type="submission" date="2020-08" db="EMBL/GenBank/DDBJ databases">
        <title>Sequencing the genomes of 1000 actinobacteria strains.</title>
        <authorList>
            <person name="Klenk H.-P."/>
        </authorList>
    </citation>
    <scope>NUCLEOTIDE SEQUENCE [LARGE SCALE GENOMIC DNA]</scope>
    <source>
        <strain evidence="3 5">DSM 9581</strain>
    </source>
</reference>
<dbReference type="OrthoDB" id="9798201at2"/>
<dbReference type="PROSITE" id="PS51819">
    <property type="entry name" value="VOC"/>
    <property type="match status" value="1"/>
</dbReference>
<keyword evidence="3" id="KW-0560">Oxidoreductase</keyword>
<evidence type="ECO:0000313" key="2">
    <source>
        <dbReference type="EMBL" id="GEL47200.1"/>
    </source>
</evidence>
<name>A0A511FD77_9CELL</name>
<accession>A0A511FD77</accession>
<evidence type="ECO:0000313" key="5">
    <source>
        <dbReference type="Proteomes" id="UP000564629"/>
    </source>
</evidence>
<dbReference type="InterPro" id="IPR041581">
    <property type="entry name" value="Glyoxalase_6"/>
</dbReference>
<dbReference type="Gene3D" id="3.10.180.10">
    <property type="entry name" value="2,3-Dihydroxybiphenyl 1,2-Dioxygenase, domain 1"/>
    <property type="match status" value="1"/>
</dbReference>
<dbReference type="Proteomes" id="UP000564629">
    <property type="component" value="Unassembled WGS sequence"/>
</dbReference>
<dbReference type="GO" id="GO:0016829">
    <property type="term" value="F:lyase activity"/>
    <property type="evidence" value="ECO:0007669"/>
    <property type="project" value="UniProtKB-KW"/>
</dbReference>
<keyword evidence="3" id="KW-0456">Lyase</keyword>
<dbReference type="EMBL" id="BJVQ01000032">
    <property type="protein sequence ID" value="GEL47200.1"/>
    <property type="molecule type" value="Genomic_DNA"/>
</dbReference>
<feature type="domain" description="VOC" evidence="1">
    <location>
        <begin position="2"/>
        <end position="127"/>
    </location>
</feature>
<dbReference type="InterPro" id="IPR029068">
    <property type="entry name" value="Glyas_Bleomycin-R_OHBP_Dase"/>
</dbReference>
<keyword evidence="3" id="KW-0223">Dioxygenase</keyword>
<dbReference type="Proteomes" id="UP000321723">
    <property type="component" value="Unassembled WGS sequence"/>
</dbReference>
<dbReference type="Pfam" id="PF18029">
    <property type="entry name" value="Glyoxalase_6"/>
    <property type="match status" value="1"/>
</dbReference>
<organism evidence="2 4">
    <name type="scientific">Cellulomonas hominis</name>
    <dbReference type="NCBI Taxonomy" id="156981"/>
    <lineage>
        <taxon>Bacteria</taxon>
        <taxon>Bacillati</taxon>
        <taxon>Actinomycetota</taxon>
        <taxon>Actinomycetes</taxon>
        <taxon>Micrococcales</taxon>
        <taxon>Cellulomonadaceae</taxon>
        <taxon>Cellulomonas</taxon>
    </lineage>
</organism>
<dbReference type="EMBL" id="JACHDN010000001">
    <property type="protein sequence ID" value="MBB5475315.1"/>
    <property type="molecule type" value="Genomic_DNA"/>
</dbReference>
<protein>
    <submittedName>
        <fullName evidence="3">Catechol 2,3-dioxygenase-like lactoylglutathione lyase family enzyme</fullName>
    </submittedName>
</protein>
<keyword evidence="4" id="KW-1185">Reference proteome</keyword>
<sequence>MRLQLTILATTRFDAMRRFYRGLTGWPATADAPNYLELRPEPGAPGLAVYELGSFLRNLDGPTPPAAAHGTQRTTELYLGVDDLPAATALARDLGGTPLGGPEPRGWGDVVQYVLDPDGNVCALARPADG</sequence>
<reference evidence="2 4" key="1">
    <citation type="submission" date="2019-07" db="EMBL/GenBank/DDBJ databases">
        <title>Whole genome shotgun sequence of Cellulomonas hominis NBRC 16055.</title>
        <authorList>
            <person name="Hosoyama A."/>
            <person name="Uohara A."/>
            <person name="Ohji S."/>
            <person name="Ichikawa N."/>
        </authorList>
    </citation>
    <scope>NUCLEOTIDE SEQUENCE [LARGE SCALE GENOMIC DNA]</scope>
    <source>
        <strain evidence="2 4">NBRC 16055</strain>
    </source>
</reference>
<evidence type="ECO:0000313" key="4">
    <source>
        <dbReference type="Proteomes" id="UP000321723"/>
    </source>
</evidence>
<dbReference type="RefSeq" id="WP_146838093.1">
    <property type="nucleotide sequence ID" value="NZ_BJVQ01000032.1"/>
</dbReference>
<dbReference type="InterPro" id="IPR037523">
    <property type="entry name" value="VOC_core"/>
</dbReference>
<comment type="caution">
    <text evidence="2">The sequence shown here is derived from an EMBL/GenBank/DDBJ whole genome shotgun (WGS) entry which is preliminary data.</text>
</comment>
<dbReference type="SUPFAM" id="SSF54593">
    <property type="entry name" value="Glyoxalase/Bleomycin resistance protein/Dihydroxybiphenyl dioxygenase"/>
    <property type="match status" value="1"/>
</dbReference>
<dbReference type="GO" id="GO:0051213">
    <property type="term" value="F:dioxygenase activity"/>
    <property type="evidence" value="ECO:0007669"/>
    <property type="project" value="UniProtKB-KW"/>
</dbReference>
<evidence type="ECO:0000313" key="3">
    <source>
        <dbReference type="EMBL" id="MBB5475315.1"/>
    </source>
</evidence>
<gene>
    <name evidence="2" type="ORF">CHO01_23160</name>
    <name evidence="3" type="ORF">HNR08_004051</name>
</gene>
<dbReference type="AlphaFoldDB" id="A0A511FD77"/>
<evidence type="ECO:0000259" key="1">
    <source>
        <dbReference type="PROSITE" id="PS51819"/>
    </source>
</evidence>
<proteinExistence type="predicted"/>